<dbReference type="OrthoDB" id="429813at2759"/>
<keyword evidence="2" id="KW-0597">Phosphoprotein</keyword>
<feature type="domain" description="Carrier" evidence="3">
    <location>
        <begin position="614"/>
        <end position="705"/>
    </location>
</feature>
<dbReference type="PANTHER" id="PTHR43439:SF2">
    <property type="entry name" value="ENZYME, PUTATIVE (JCVI)-RELATED"/>
    <property type="match status" value="1"/>
</dbReference>
<dbReference type="InterPro" id="IPR042099">
    <property type="entry name" value="ANL_N_sf"/>
</dbReference>
<name>A0A4S8MXR1_DENBC</name>
<dbReference type="Gene3D" id="1.10.1200.10">
    <property type="entry name" value="ACP-like"/>
    <property type="match status" value="1"/>
</dbReference>
<evidence type="ECO:0000256" key="1">
    <source>
        <dbReference type="ARBA" id="ARBA00022450"/>
    </source>
</evidence>
<dbReference type="InterPro" id="IPR000873">
    <property type="entry name" value="AMP-dep_synth/lig_dom"/>
</dbReference>
<sequence length="1132" mass="124926">MSGITTFSTNFTPPPTDGSLTVMQMLDWHYVHNSSHPLFVYAPTSSGSESPPSKVAVTWGEVVEAVYTGAKLLKDRVPSIDALNAEGKPKVIGVLSHSDSISYYTTVLAIIRANCVPFPIYPKNSPQAVAHLIQKVGVTHVLLGYDQNMQHLMERAVEFLEEDFGYTKEKIPGTSMIPVFEDLYLSKARGASSEGQERVNKIREEIPLKALGPKDIQFYLHSSGSTALPKPLPWTSLGVYKLTTCTRFAGRSMTGKVFSIHVVPVFHAMGTFHIFSAISTGIVFGVFPPQIPPVQASPENVLEGARRVGAGYLLSVPSVIEAWSQNPSYVKWLAGRNGVFYSGGPLDIEVGTRLSEQGVPLSCTYGSTECGVMSEDPPREVYKDAWNYFRFSKGIKAQLIPNEDVDGSDAFEVIISGAPYHPGPQVVNTTIDGVDGYSTHDLIEEHPKYKGYWKILGRIDSKIIHSSGENTNPGPLESIMNQDPHVNACVMFGHGKFQAGIIVEPTMEEREPFIELESSGNVDEHEREAKLSEFRNKIWPTVEKMNAIAPQHSRIFKEMILIASPSKPFLFTAKRTTRNAAIIRGYTPEIEALYANLEESTQPSIPIPQQWDLQSSKAFVRAVVEKVLIKHQSESKNGTSASRAIKDDDDFFQIGGDSLQATWIKNSIMRALRDGAKIDTRGAAGNFVYEYPTIGTLGAFVASVVENKSLDIAVRQQGPDAQVEVEVQGMNRMVEKYSKDFRVNANLRIDSPTRKRRKVVLMTGSTGGVGAHILDRLLEDSTVEKVYALIRRGKGKSKDGAGSDDIKTKQKEAFVERGVDSGLVESSKLVLLEAQLSEERFGLEEDVFEKLKKEVTHVVANAWRVDFNLGLGSFESDIKGIRSMVDFALATDSLLVFTSSIGIFRRFNYAKERPFLEAPISAKVASAGGYSQSKWVSEQIIQSASSIAGLRSVIVRLGQACGSPNGSWNSKEWLPALVKSAPSLGCIVDDDREISWIPADLVARAFRDFLDAPETETRGNPSFVHLIHPRPARWSSLVRTIASKLNVDVVPFGTWLEKLEEAGKKDKSAEEKISALRILPSYQAMGLELEEAFGMALIRNERAKRLSKTLADPDVPQLGQEDLERWMAYWGL</sequence>
<dbReference type="Gene3D" id="3.40.50.12780">
    <property type="entry name" value="N-terminal domain of ligase-like"/>
    <property type="match status" value="1"/>
</dbReference>
<dbReference type="Pfam" id="PF07993">
    <property type="entry name" value="NAD_binding_4"/>
    <property type="match status" value="1"/>
</dbReference>
<evidence type="ECO:0000256" key="2">
    <source>
        <dbReference type="ARBA" id="ARBA00022553"/>
    </source>
</evidence>
<proteinExistence type="predicted"/>
<organism evidence="4 5">
    <name type="scientific">Dendrothele bispora (strain CBS 962.96)</name>
    <dbReference type="NCBI Taxonomy" id="1314807"/>
    <lineage>
        <taxon>Eukaryota</taxon>
        <taxon>Fungi</taxon>
        <taxon>Dikarya</taxon>
        <taxon>Basidiomycota</taxon>
        <taxon>Agaricomycotina</taxon>
        <taxon>Agaricomycetes</taxon>
        <taxon>Agaricomycetidae</taxon>
        <taxon>Agaricales</taxon>
        <taxon>Agaricales incertae sedis</taxon>
        <taxon>Dendrothele</taxon>
    </lineage>
</organism>
<protein>
    <submittedName>
        <fullName evidence="4">Acetyl-CoA synthetase-like protein</fullName>
    </submittedName>
</protein>
<dbReference type="PROSITE" id="PS50075">
    <property type="entry name" value="CARRIER"/>
    <property type="match status" value="1"/>
</dbReference>
<dbReference type="Proteomes" id="UP000297245">
    <property type="component" value="Unassembled WGS sequence"/>
</dbReference>
<dbReference type="SUPFAM" id="SSF51735">
    <property type="entry name" value="NAD(P)-binding Rossmann-fold domains"/>
    <property type="match status" value="1"/>
</dbReference>
<dbReference type="SUPFAM" id="SSF56801">
    <property type="entry name" value="Acetyl-CoA synthetase-like"/>
    <property type="match status" value="1"/>
</dbReference>
<dbReference type="InterPro" id="IPR051414">
    <property type="entry name" value="Adenylate-forming_Reductase"/>
</dbReference>
<dbReference type="InterPro" id="IPR036291">
    <property type="entry name" value="NAD(P)-bd_dom_sf"/>
</dbReference>
<gene>
    <name evidence="4" type="ORF">K435DRAFT_642028</name>
</gene>
<dbReference type="PANTHER" id="PTHR43439">
    <property type="entry name" value="PHENYLACETATE-COENZYME A LIGASE"/>
    <property type="match status" value="1"/>
</dbReference>
<evidence type="ECO:0000313" key="4">
    <source>
        <dbReference type="EMBL" id="THV08178.1"/>
    </source>
</evidence>
<dbReference type="AlphaFoldDB" id="A0A4S8MXR1"/>
<dbReference type="InterPro" id="IPR009081">
    <property type="entry name" value="PP-bd_ACP"/>
</dbReference>
<evidence type="ECO:0000259" key="3">
    <source>
        <dbReference type="PROSITE" id="PS50075"/>
    </source>
</evidence>
<keyword evidence="1" id="KW-0596">Phosphopantetheine</keyword>
<dbReference type="Gene3D" id="3.40.50.720">
    <property type="entry name" value="NAD(P)-binding Rossmann-like Domain"/>
    <property type="match status" value="1"/>
</dbReference>
<evidence type="ECO:0000313" key="5">
    <source>
        <dbReference type="Proteomes" id="UP000297245"/>
    </source>
</evidence>
<dbReference type="Pfam" id="PF00501">
    <property type="entry name" value="AMP-binding"/>
    <property type="match status" value="1"/>
</dbReference>
<dbReference type="Pfam" id="PF23562">
    <property type="entry name" value="AMP-binding_C_3"/>
    <property type="match status" value="1"/>
</dbReference>
<dbReference type="EMBL" id="ML179035">
    <property type="protein sequence ID" value="THV08178.1"/>
    <property type="molecule type" value="Genomic_DNA"/>
</dbReference>
<accession>A0A4S8MXR1</accession>
<dbReference type="InterPro" id="IPR013120">
    <property type="entry name" value="FAR_NAD-bd"/>
</dbReference>
<dbReference type="InterPro" id="IPR036736">
    <property type="entry name" value="ACP-like_sf"/>
</dbReference>
<keyword evidence="5" id="KW-1185">Reference proteome</keyword>
<reference evidence="4 5" key="1">
    <citation type="journal article" date="2019" name="Nat. Ecol. Evol.">
        <title>Megaphylogeny resolves global patterns of mushroom evolution.</title>
        <authorList>
            <person name="Varga T."/>
            <person name="Krizsan K."/>
            <person name="Foldi C."/>
            <person name="Dima B."/>
            <person name="Sanchez-Garcia M."/>
            <person name="Sanchez-Ramirez S."/>
            <person name="Szollosi G.J."/>
            <person name="Szarkandi J.G."/>
            <person name="Papp V."/>
            <person name="Albert L."/>
            <person name="Andreopoulos W."/>
            <person name="Angelini C."/>
            <person name="Antonin V."/>
            <person name="Barry K.W."/>
            <person name="Bougher N.L."/>
            <person name="Buchanan P."/>
            <person name="Buyck B."/>
            <person name="Bense V."/>
            <person name="Catcheside P."/>
            <person name="Chovatia M."/>
            <person name="Cooper J."/>
            <person name="Damon W."/>
            <person name="Desjardin D."/>
            <person name="Finy P."/>
            <person name="Geml J."/>
            <person name="Haridas S."/>
            <person name="Hughes K."/>
            <person name="Justo A."/>
            <person name="Karasinski D."/>
            <person name="Kautmanova I."/>
            <person name="Kiss B."/>
            <person name="Kocsube S."/>
            <person name="Kotiranta H."/>
            <person name="LaButti K.M."/>
            <person name="Lechner B.E."/>
            <person name="Liimatainen K."/>
            <person name="Lipzen A."/>
            <person name="Lukacs Z."/>
            <person name="Mihaltcheva S."/>
            <person name="Morgado L.N."/>
            <person name="Niskanen T."/>
            <person name="Noordeloos M.E."/>
            <person name="Ohm R.A."/>
            <person name="Ortiz-Santana B."/>
            <person name="Ovrebo C."/>
            <person name="Racz N."/>
            <person name="Riley R."/>
            <person name="Savchenko A."/>
            <person name="Shiryaev A."/>
            <person name="Soop K."/>
            <person name="Spirin V."/>
            <person name="Szebenyi C."/>
            <person name="Tomsovsky M."/>
            <person name="Tulloss R.E."/>
            <person name="Uehling J."/>
            <person name="Grigoriev I.V."/>
            <person name="Vagvolgyi C."/>
            <person name="Papp T."/>
            <person name="Martin F.M."/>
            <person name="Miettinen O."/>
            <person name="Hibbett D.S."/>
            <person name="Nagy L.G."/>
        </authorList>
    </citation>
    <scope>NUCLEOTIDE SEQUENCE [LARGE SCALE GENOMIC DNA]</scope>
    <source>
        <strain evidence="4 5">CBS 962.96</strain>
    </source>
</reference>